<reference evidence="2 3" key="1">
    <citation type="submission" date="2016-01" db="EMBL/GenBank/DDBJ databases">
        <title>The new phylogeny of the genus Mycobacterium.</title>
        <authorList>
            <person name="Tarcisio F."/>
            <person name="Conor M."/>
            <person name="Antonella G."/>
            <person name="Elisabetta G."/>
            <person name="Giulia F.S."/>
            <person name="Sara T."/>
            <person name="Anna F."/>
            <person name="Clotilde B."/>
            <person name="Roberto B."/>
            <person name="Veronica D.S."/>
            <person name="Fabio R."/>
            <person name="Monica P."/>
            <person name="Olivier J."/>
            <person name="Enrico T."/>
            <person name="Nicola S."/>
        </authorList>
    </citation>
    <scope>NUCLEOTIDE SEQUENCE [LARGE SCALE GENOMIC DNA]</scope>
    <source>
        <strain evidence="2 3">DSM 44277</strain>
    </source>
</reference>
<dbReference type="STRING" id="56425.AWB93_07200"/>
<keyword evidence="3" id="KW-1185">Reference proteome</keyword>
<feature type="compositionally biased region" description="Basic and acidic residues" evidence="1">
    <location>
        <begin position="168"/>
        <end position="180"/>
    </location>
</feature>
<feature type="compositionally biased region" description="Basic and acidic residues" evidence="1">
    <location>
        <begin position="52"/>
        <end position="69"/>
    </location>
</feature>
<organism evidence="2 3">
    <name type="scientific">Mycobacterium bohemicum</name>
    <dbReference type="NCBI Taxonomy" id="56425"/>
    <lineage>
        <taxon>Bacteria</taxon>
        <taxon>Bacillati</taxon>
        <taxon>Actinomycetota</taxon>
        <taxon>Actinomycetes</taxon>
        <taxon>Mycobacteriales</taxon>
        <taxon>Mycobacteriaceae</taxon>
        <taxon>Mycobacterium</taxon>
    </lineage>
</organism>
<accession>A0A1X1R901</accession>
<protein>
    <submittedName>
        <fullName evidence="2">Uncharacterized protein</fullName>
    </submittedName>
</protein>
<feature type="region of interest" description="Disordered" evidence="1">
    <location>
        <begin position="102"/>
        <end position="222"/>
    </location>
</feature>
<evidence type="ECO:0000313" key="2">
    <source>
        <dbReference type="EMBL" id="ORV01371.1"/>
    </source>
</evidence>
<dbReference type="Proteomes" id="UP000193990">
    <property type="component" value="Unassembled WGS sequence"/>
</dbReference>
<comment type="caution">
    <text evidence="2">The sequence shown here is derived from an EMBL/GenBank/DDBJ whole genome shotgun (WGS) entry which is preliminary data.</text>
</comment>
<name>A0A1X1R901_MYCBE</name>
<dbReference type="EMBL" id="LQOK01000020">
    <property type="protein sequence ID" value="ORV01371.1"/>
    <property type="molecule type" value="Genomic_DNA"/>
</dbReference>
<dbReference type="AlphaFoldDB" id="A0A1X1R901"/>
<gene>
    <name evidence="2" type="ORF">AWB93_07200</name>
</gene>
<feature type="region of interest" description="Disordered" evidence="1">
    <location>
        <begin position="44"/>
        <end position="78"/>
    </location>
</feature>
<evidence type="ECO:0000313" key="3">
    <source>
        <dbReference type="Proteomes" id="UP000193990"/>
    </source>
</evidence>
<sequence length="283" mass="30437">MPRPGSRAASAHTVDRRACQKHEGIRQIVAKVTAGEAARFLHQPVQPLQAESLEHRMRTSHDPRGHRDAAPATEAPGGGQLLAQAFDEALLPGEAQADEYQVRGGGRHGREHLPRPFLGSVEPEGGGQGAGDAQAGSPRGGRLGRPLGDPFGAAEEVDRPAVGGGRRAQREQQRRARDAFGKPVALDARRPHQGHPVRDDERRPGYQAGELRIPGGRTGHVDIDGDDRSAATAGPRLAHNVDDLILGERVERQTAHLDGDCPTGLRRRNFSNPFSLRSQRVCA</sequence>
<proteinExistence type="predicted"/>
<evidence type="ECO:0000256" key="1">
    <source>
        <dbReference type="SAM" id="MobiDB-lite"/>
    </source>
</evidence>